<evidence type="ECO:0000256" key="1">
    <source>
        <dbReference type="ARBA" id="ARBA00006135"/>
    </source>
</evidence>
<dbReference type="EMBL" id="PDOC01000023">
    <property type="protein sequence ID" value="PIL42640.1"/>
    <property type="molecule type" value="Genomic_DNA"/>
</dbReference>
<dbReference type="OrthoDB" id="9773431at2"/>
<reference evidence="3 4" key="1">
    <citation type="submission" date="2017-10" db="EMBL/GenBank/DDBJ databases">
        <title>Massilia psychrophilum sp. nov., a novel purple-pigmented bacterium isolated from Tianshan glacier, Xinjiang Municipality, China.</title>
        <authorList>
            <person name="Wang H."/>
        </authorList>
    </citation>
    <scope>NUCLEOTIDE SEQUENCE [LARGE SCALE GENOMIC DNA]</scope>
    <source>
        <strain evidence="3 4">JCM 30074</strain>
    </source>
</reference>
<proteinExistence type="inferred from homology"/>
<gene>
    <name evidence="3" type="ORF">CR105_23195</name>
</gene>
<evidence type="ECO:0000313" key="3">
    <source>
        <dbReference type="EMBL" id="PIL42640.1"/>
    </source>
</evidence>
<evidence type="ECO:0000256" key="2">
    <source>
        <dbReference type="ARBA" id="ARBA00022729"/>
    </source>
</evidence>
<dbReference type="InterPro" id="IPR038161">
    <property type="entry name" value="VirB9/CagX/TrbG_C_sf"/>
</dbReference>
<keyword evidence="4" id="KW-1185">Reference proteome</keyword>
<protein>
    <submittedName>
        <fullName evidence="3">Conjugal transfer protein TrbG</fullName>
    </submittedName>
</protein>
<organism evidence="3 4">
    <name type="scientific">Massilia eurypsychrophila</name>
    <dbReference type="NCBI Taxonomy" id="1485217"/>
    <lineage>
        <taxon>Bacteria</taxon>
        <taxon>Pseudomonadati</taxon>
        <taxon>Pseudomonadota</taxon>
        <taxon>Betaproteobacteria</taxon>
        <taxon>Burkholderiales</taxon>
        <taxon>Oxalobacteraceae</taxon>
        <taxon>Telluria group</taxon>
        <taxon>Massilia</taxon>
    </lineage>
</organism>
<evidence type="ECO:0000313" key="4">
    <source>
        <dbReference type="Proteomes" id="UP000230390"/>
    </source>
</evidence>
<dbReference type="Pfam" id="PF03524">
    <property type="entry name" value="CagX"/>
    <property type="match status" value="1"/>
</dbReference>
<name>A0A2G8T9A8_9BURK</name>
<comment type="caution">
    <text evidence="3">The sequence shown here is derived from an EMBL/GenBank/DDBJ whole genome shotgun (WGS) entry which is preliminary data.</text>
</comment>
<comment type="similarity">
    <text evidence="1">Belongs to the TrbG/VirB9 family.</text>
</comment>
<dbReference type="Gene3D" id="2.60.40.2500">
    <property type="match status" value="1"/>
</dbReference>
<dbReference type="Proteomes" id="UP000230390">
    <property type="component" value="Unassembled WGS sequence"/>
</dbReference>
<sequence length="307" mass="33803">MEGHQLQRGTRQYQDIGCIGRDGRYRQSRRDRTMKKHILPALLLGAACAANAAPADDPRIRTVTYQPNQVVRIYTAVGNPTLIQFEEDESVDESDSSKAMIGIGDREAWKVGPKGSNVMLKPAAPKPDTKLLIVTNKRTYAFELVSLPRKSDLSPTLVLRFDYPDSRAKAAQAASQKRSAVNERLEQIADRGQGSAKRNVNYMMQGHTGIAPTSISDDGRFTFMVFDSTRELPVAYKVLPDGTEALTNFHMDSDSGTMVIHETAGKFMLRYGSAVLALRNDGFNPDGKLNLSGTTVPNAVRLSRGEK</sequence>
<dbReference type="InterPro" id="IPR033645">
    <property type="entry name" value="VirB9/CagX/TrbG_C"/>
</dbReference>
<accession>A0A2G8T9A8</accession>
<dbReference type="CDD" id="cd06911">
    <property type="entry name" value="VirB9_CagX_TrbG"/>
    <property type="match status" value="1"/>
</dbReference>
<dbReference type="InterPro" id="IPR010258">
    <property type="entry name" value="Conjugal_tfr_TrbG/VirB9/CagX"/>
</dbReference>
<dbReference type="AlphaFoldDB" id="A0A2G8T9A8"/>
<keyword evidence="2" id="KW-0732">Signal</keyword>